<gene>
    <name evidence="1" type="ORF">llap_2345</name>
</gene>
<keyword evidence="2" id="KW-1185">Reference proteome</keyword>
<dbReference type="AlphaFoldDB" id="A0A2I0UMW3"/>
<evidence type="ECO:0000313" key="1">
    <source>
        <dbReference type="EMBL" id="PKU47378.1"/>
    </source>
</evidence>
<evidence type="ECO:0000313" key="2">
    <source>
        <dbReference type="Proteomes" id="UP000233556"/>
    </source>
</evidence>
<reference evidence="2" key="2">
    <citation type="submission" date="2017-12" db="EMBL/GenBank/DDBJ databases">
        <title>Genome sequence of the Bar-tailed Godwit (Limosa lapponica baueri).</title>
        <authorList>
            <person name="Lima N.C.B."/>
            <person name="Parody-Merino A.M."/>
            <person name="Battley P.F."/>
            <person name="Fidler A.E."/>
            <person name="Prosdocimi F."/>
        </authorList>
    </citation>
    <scope>NUCLEOTIDE SEQUENCE [LARGE SCALE GENOMIC DNA]</scope>
</reference>
<proteinExistence type="predicted"/>
<protein>
    <submittedName>
        <fullName evidence="1">Uncharacterized protein</fullName>
    </submittedName>
</protein>
<dbReference type="EMBL" id="KZ505680">
    <property type="protein sequence ID" value="PKU47378.1"/>
    <property type="molecule type" value="Genomic_DNA"/>
</dbReference>
<dbReference type="Proteomes" id="UP000233556">
    <property type="component" value="Unassembled WGS sequence"/>
</dbReference>
<name>A0A2I0UMW3_LIMLA</name>
<sequence>MKMIRRLEPLPYEERLRKLELLSLEKRRFWRDLISAFQYLKAYRKDEEDFFTKECSDRAMGNDFKLKESRFRLDIKNNFFMMKMVRHWKRLPREAVDASSLEVFKARLALSNLIK</sequence>
<accession>A0A2I0UMW3</accession>
<dbReference type="OrthoDB" id="1683831at2759"/>
<organism evidence="1 2">
    <name type="scientific">Limosa lapponica baueri</name>
    <dbReference type="NCBI Taxonomy" id="1758121"/>
    <lineage>
        <taxon>Eukaryota</taxon>
        <taxon>Metazoa</taxon>
        <taxon>Chordata</taxon>
        <taxon>Craniata</taxon>
        <taxon>Vertebrata</taxon>
        <taxon>Euteleostomi</taxon>
        <taxon>Archelosauria</taxon>
        <taxon>Archosauria</taxon>
        <taxon>Dinosauria</taxon>
        <taxon>Saurischia</taxon>
        <taxon>Theropoda</taxon>
        <taxon>Coelurosauria</taxon>
        <taxon>Aves</taxon>
        <taxon>Neognathae</taxon>
        <taxon>Neoaves</taxon>
        <taxon>Charadriiformes</taxon>
        <taxon>Scolopacidae</taxon>
        <taxon>Limosa</taxon>
    </lineage>
</organism>
<reference evidence="2" key="1">
    <citation type="submission" date="2017-11" db="EMBL/GenBank/DDBJ databases">
        <authorList>
            <person name="Lima N.C."/>
            <person name="Parody-Merino A.M."/>
            <person name="Battley P.F."/>
            <person name="Fidler A.E."/>
            <person name="Prosdocimi F."/>
        </authorList>
    </citation>
    <scope>NUCLEOTIDE SEQUENCE [LARGE SCALE GENOMIC DNA]</scope>
</reference>